<dbReference type="PANTHER" id="PTHR34472">
    <property type="entry name" value="SULFUR CARRIER PROTEIN THIS"/>
    <property type="match status" value="1"/>
</dbReference>
<sequence length="65" mass="7091">MIKVNGKQIHNANGISLYNLLINEGYSLIRIVVELNGEIISKSQYNQINIKDGDSLEVVSFVGGG</sequence>
<dbReference type="InterPro" id="IPR010035">
    <property type="entry name" value="Thi_S"/>
</dbReference>
<accession>A0A923J0J7</accession>
<dbReference type="InterPro" id="IPR016155">
    <property type="entry name" value="Mopterin_synth/thiamin_S_b"/>
</dbReference>
<dbReference type="AlphaFoldDB" id="A0A923J0J7"/>
<evidence type="ECO:0000313" key="1">
    <source>
        <dbReference type="EMBL" id="MBC2397794.1"/>
    </source>
</evidence>
<gene>
    <name evidence="1" type="primary">thiS</name>
    <name evidence="1" type="ORF">HGG79_08410</name>
</gene>
<dbReference type="NCBIfam" id="TIGR01683">
    <property type="entry name" value="thiS"/>
    <property type="match status" value="1"/>
</dbReference>
<dbReference type="CDD" id="cd00565">
    <property type="entry name" value="Ubl_ThiS"/>
    <property type="match status" value="1"/>
</dbReference>
<reference evidence="1 2" key="1">
    <citation type="submission" date="2020-04" db="EMBL/GenBank/DDBJ databases">
        <title>Genomic insights into acetone-butanol-ethanol (ABE) fermentation by sequencing solventogenic clostridia strains.</title>
        <authorList>
            <person name="Brown S."/>
        </authorList>
    </citation>
    <scope>NUCLEOTIDE SEQUENCE [LARGE SCALE GENOMIC DNA]</scope>
    <source>
        <strain evidence="1 2">DJ011</strain>
    </source>
</reference>
<protein>
    <submittedName>
        <fullName evidence="1">Sulfur carrier protein ThiS</fullName>
    </submittedName>
</protein>
<keyword evidence="2" id="KW-1185">Reference proteome</keyword>
<dbReference type="RefSeq" id="WP_035144574.1">
    <property type="nucleotide sequence ID" value="NZ_JAAZWO010000008.1"/>
</dbReference>
<organism evidence="1 2">
    <name type="scientific">Clostridium tetanomorphum</name>
    <dbReference type="NCBI Taxonomy" id="1553"/>
    <lineage>
        <taxon>Bacteria</taxon>
        <taxon>Bacillati</taxon>
        <taxon>Bacillota</taxon>
        <taxon>Clostridia</taxon>
        <taxon>Eubacteriales</taxon>
        <taxon>Clostridiaceae</taxon>
        <taxon>Clostridium</taxon>
    </lineage>
</organism>
<dbReference type="Gene3D" id="3.10.20.30">
    <property type="match status" value="1"/>
</dbReference>
<dbReference type="InterPro" id="IPR003749">
    <property type="entry name" value="ThiS/MoaD-like"/>
</dbReference>
<dbReference type="PANTHER" id="PTHR34472:SF1">
    <property type="entry name" value="SULFUR CARRIER PROTEIN THIS"/>
    <property type="match status" value="1"/>
</dbReference>
<dbReference type="Proteomes" id="UP000563151">
    <property type="component" value="Unassembled WGS sequence"/>
</dbReference>
<name>A0A923J0J7_CLOTT</name>
<proteinExistence type="predicted"/>
<dbReference type="SUPFAM" id="SSF54285">
    <property type="entry name" value="MoaD/ThiS"/>
    <property type="match status" value="1"/>
</dbReference>
<comment type="caution">
    <text evidence="1">The sequence shown here is derived from an EMBL/GenBank/DDBJ whole genome shotgun (WGS) entry which is preliminary data.</text>
</comment>
<dbReference type="Pfam" id="PF02597">
    <property type="entry name" value="ThiS"/>
    <property type="match status" value="1"/>
</dbReference>
<dbReference type="EMBL" id="JAAZWO010000008">
    <property type="protein sequence ID" value="MBC2397794.1"/>
    <property type="molecule type" value="Genomic_DNA"/>
</dbReference>
<dbReference type="InterPro" id="IPR012675">
    <property type="entry name" value="Beta-grasp_dom_sf"/>
</dbReference>
<evidence type="ECO:0000313" key="2">
    <source>
        <dbReference type="Proteomes" id="UP000563151"/>
    </source>
</evidence>